<sequence length="233" mass="26167">MTDFMNFDDLFEEVDLPVPLSPLPPTPVSSPRPLSPAEYVAKIPEYYFEKSVAESPELSFAESVAQSLELCSTEPRAASPRPGPSMAQPTVVSVVQRKTDPPRRKRSHSKEEKKSSKRNRTDEGKSSGRPTSPDTRPHDPRSQEARPHDPRSQEARPHDPRSQEARPQDPRSQEARQRDFKIHPHHIPAFGSRFLPSSWEEARRQIFSTSTGWRSLVAATMGSRSPTAPCPTL</sequence>
<accession>A0A8X6QU32</accession>
<dbReference type="AlphaFoldDB" id="A0A8X6QU32"/>
<name>A0A8X6QU32_NEPPI</name>
<dbReference type="EMBL" id="BMAW01034875">
    <property type="protein sequence ID" value="GFU37062.1"/>
    <property type="molecule type" value="Genomic_DNA"/>
</dbReference>
<comment type="caution">
    <text evidence="2">The sequence shown here is derived from an EMBL/GenBank/DDBJ whole genome shotgun (WGS) entry which is preliminary data.</text>
</comment>
<dbReference type="Proteomes" id="UP000887013">
    <property type="component" value="Unassembled WGS sequence"/>
</dbReference>
<evidence type="ECO:0000313" key="3">
    <source>
        <dbReference type="Proteomes" id="UP000887013"/>
    </source>
</evidence>
<feature type="region of interest" description="Disordered" evidence="1">
    <location>
        <begin position="72"/>
        <end position="192"/>
    </location>
</feature>
<organism evidence="2 3">
    <name type="scientific">Nephila pilipes</name>
    <name type="common">Giant wood spider</name>
    <name type="synonym">Nephila maculata</name>
    <dbReference type="NCBI Taxonomy" id="299642"/>
    <lineage>
        <taxon>Eukaryota</taxon>
        <taxon>Metazoa</taxon>
        <taxon>Ecdysozoa</taxon>
        <taxon>Arthropoda</taxon>
        <taxon>Chelicerata</taxon>
        <taxon>Arachnida</taxon>
        <taxon>Araneae</taxon>
        <taxon>Araneomorphae</taxon>
        <taxon>Entelegynae</taxon>
        <taxon>Araneoidea</taxon>
        <taxon>Nephilidae</taxon>
        <taxon>Nephila</taxon>
    </lineage>
</organism>
<protein>
    <submittedName>
        <fullName evidence="2">Uncharacterized protein</fullName>
    </submittedName>
</protein>
<evidence type="ECO:0000256" key="1">
    <source>
        <dbReference type="SAM" id="MobiDB-lite"/>
    </source>
</evidence>
<feature type="compositionally biased region" description="Basic and acidic residues" evidence="1">
    <location>
        <begin position="135"/>
        <end position="182"/>
    </location>
</feature>
<gene>
    <name evidence="2" type="ORF">NPIL_591491</name>
</gene>
<proteinExistence type="predicted"/>
<keyword evidence="3" id="KW-1185">Reference proteome</keyword>
<feature type="compositionally biased region" description="Basic and acidic residues" evidence="1">
    <location>
        <begin position="109"/>
        <end position="126"/>
    </location>
</feature>
<evidence type="ECO:0000313" key="2">
    <source>
        <dbReference type="EMBL" id="GFU37062.1"/>
    </source>
</evidence>
<reference evidence="2" key="1">
    <citation type="submission" date="2020-08" db="EMBL/GenBank/DDBJ databases">
        <title>Multicomponent nature underlies the extraordinary mechanical properties of spider dragline silk.</title>
        <authorList>
            <person name="Kono N."/>
            <person name="Nakamura H."/>
            <person name="Mori M."/>
            <person name="Yoshida Y."/>
            <person name="Ohtoshi R."/>
            <person name="Malay A.D."/>
            <person name="Moran D.A.P."/>
            <person name="Tomita M."/>
            <person name="Numata K."/>
            <person name="Arakawa K."/>
        </authorList>
    </citation>
    <scope>NUCLEOTIDE SEQUENCE</scope>
</reference>